<proteinExistence type="predicted"/>
<evidence type="ECO:0000313" key="2">
    <source>
        <dbReference type="Proteomes" id="UP001060085"/>
    </source>
</evidence>
<organism evidence="1 2">
    <name type="scientific">Catharanthus roseus</name>
    <name type="common">Madagascar periwinkle</name>
    <name type="synonym">Vinca rosea</name>
    <dbReference type="NCBI Taxonomy" id="4058"/>
    <lineage>
        <taxon>Eukaryota</taxon>
        <taxon>Viridiplantae</taxon>
        <taxon>Streptophyta</taxon>
        <taxon>Embryophyta</taxon>
        <taxon>Tracheophyta</taxon>
        <taxon>Spermatophyta</taxon>
        <taxon>Magnoliopsida</taxon>
        <taxon>eudicotyledons</taxon>
        <taxon>Gunneridae</taxon>
        <taxon>Pentapetalae</taxon>
        <taxon>asterids</taxon>
        <taxon>lamiids</taxon>
        <taxon>Gentianales</taxon>
        <taxon>Apocynaceae</taxon>
        <taxon>Rauvolfioideae</taxon>
        <taxon>Vinceae</taxon>
        <taxon>Catharanthinae</taxon>
        <taxon>Catharanthus</taxon>
    </lineage>
</organism>
<dbReference type="Proteomes" id="UP001060085">
    <property type="component" value="Linkage Group LG05"/>
</dbReference>
<reference evidence="2" key="1">
    <citation type="journal article" date="2023" name="Nat. Plants">
        <title>Single-cell RNA sequencing provides a high-resolution roadmap for understanding the multicellular compartmentation of specialized metabolism.</title>
        <authorList>
            <person name="Sun S."/>
            <person name="Shen X."/>
            <person name="Li Y."/>
            <person name="Li Y."/>
            <person name="Wang S."/>
            <person name="Li R."/>
            <person name="Zhang H."/>
            <person name="Shen G."/>
            <person name="Guo B."/>
            <person name="Wei J."/>
            <person name="Xu J."/>
            <person name="St-Pierre B."/>
            <person name="Chen S."/>
            <person name="Sun C."/>
        </authorList>
    </citation>
    <scope>NUCLEOTIDE SEQUENCE [LARGE SCALE GENOMIC DNA]</scope>
</reference>
<dbReference type="EMBL" id="CM044705">
    <property type="protein sequence ID" value="KAI5662593.1"/>
    <property type="molecule type" value="Genomic_DNA"/>
</dbReference>
<accession>A0ACC0ANQ1</accession>
<gene>
    <name evidence="1" type="ORF">M9H77_21916</name>
</gene>
<protein>
    <submittedName>
        <fullName evidence="1">Uncharacterized protein</fullName>
    </submittedName>
</protein>
<comment type="caution">
    <text evidence="1">The sequence shown here is derived from an EMBL/GenBank/DDBJ whole genome shotgun (WGS) entry which is preliminary data.</text>
</comment>
<name>A0ACC0ANQ1_CATRO</name>
<keyword evidence="2" id="KW-1185">Reference proteome</keyword>
<sequence>MNDFQSSGWFAWGATTLAYLYRNLEQASRVYAKALSGCMDILVLYYVCLSTEIGSEVVQAIYPEVCNVGPQIGSQISRPPHSFRHDDCRRGQVDSVQARGDKRCWGFYIALDACILRLC</sequence>
<evidence type="ECO:0000313" key="1">
    <source>
        <dbReference type="EMBL" id="KAI5662593.1"/>
    </source>
</evidence>